<evidence type="ECO:0000256" key="3">
    <source>
        <dbReference type="ARBA" id="ARBA00023163"/>
    </source>
</evidence>
<dbReference type="InterPro" id="IPR046532">
    <property type="entry name" value="DUF6597"/>
</dbReference>
<dbReference type="EMBL" id="CP109135">
    <property type="protein sequence ID" value="WSD17074.1"/>
    <property type="molecule type" value="Genomic_DNA"/>
</dbReference>
<organism evidence="6 7">
    <name type="scientific">Streptomyces phaeochromogenes</name>
    <dbReference type="NCBI Taxonomy" id="1923"/>
    <lineage>
        <taxon>Bacteria</taxon>
        <taxon>Bacillati</taxon>
        <taxon>Actinomycetota</taxon>
        <taxon>Actinomycetes</taxon>
        <taxon>Kitasatosporales</taxon>
        <taxon>Streptomycetaceae</taxon>
        <taxon>Streptomyces</taxon>
        <taxon>Streptomyces phaeochromogenes group</taxon>
    </lineage>
</organism>
<proteinExistence type="predicted"/>
<keyword evidence="1" id="KW-0805">Transcription regulation</keyword>
<dbReference type="Pfam" id="PF12833">
    <property type="entry name" value="HTH_18"/>
    <property type="match status" value="1"/>
</dbReference>
<gene>
    <name evidence="6" type="ORF">OHB35_29680</name>
</gene>
<dbReference type="RefSeq" id="WP_326760397.1">
    <property type="nucleotide sequence ID" value="NZ_CP109135.1"/>
</dbReference>
<dbReference type="InterPro" id="IPR050204">
    <property type="entry name" value="AraC_XylS_family_regulators"/>
</dbReference>
<evidence type="ECO:0000313" key="7">
    <source>
        <dbReference type="Proteomes" id="UP001340816"/>
    </source>
</evidence>
<dbReference type="SMART" id="SM00342">
    <property type="entry name" value="HTH_ARAC"/>
    <property type="match status" value="1"/>
</dbReference>
<keyword evidence="2" id="KW-0238">DNA-binding</keyword>
<evidence type="ECO:0000313" key="6">
    <source>
        <dbReference type="EMBL" id="WSD17074.1"/>
    </source>
</evidence>
<sequence>MAAPRRDANHDTDRDADTDRDRDRDTRGIVDAAEFLAQVDFRRPEPAEPLRRHVEYYWLIDWDLPEPYVSHVVPHPAVHVVFQQFEGQDPFVEFAGIQFGLFTQKLEGRGRVCGIKFRPGSFHPFAPRHPVSDWTGRRLPVTEVLPAARDDLDAVLTPPDETARVAALDTFLLGLAPAPDPRADLARDLVDTIRTDRTIRRVADFARAQGMTVRAMQRLFSTYVGVGPKWIILRYRIHEALEHAESTPSTDWATLAADLGYADQAHLIRDFTATVGVPPTAYAQSTH</sequence>
<evidence type="ECO:0000256" key="4">
    <source>
        <dbReference type="SAM" id="MobiDB-lite"/>
    </source>
</evidence>
<name>A0ABZ1HIX9_STRPH</name>
<dbReference type="InterPro" id="IPR018060">
    <property type="entry name" value="HTH_AraC"/>
</dbReference>
<evidence type="ECO:0000256" key="2">
    <source>
        <dbReference type="ARBA" id="ARBA00023125"/>
    </source>
</evidence>
<evidence type="ECO:0000259" key="5">
    <source>
        <dbReference type="PROSITE" id="PS01124"/>
    </source>
</evidence>
<dbReference type="Proteomes" id="UP001340816">
    <property type="component" value="Chromosome"/>
</dbReference>
<keyword evidence="7" id="KW-1185">Reference proteome</keyword>
<dbReference type="PANTHER" id="PTHR46796">
    <property type="entry name" value="HTH-TYPE TRANSCRIPTIONAL ACTIVATOR RHAS-RELATED"/>
    <property type="match status" value="1"/>
</dbReference>
<dbReference type="Gene3D" id="1.10.10.60">
    <property type="entry name" value="Homeodomain-like"/>
    <property type="match status" value="1"/>
</dbReference>
<feature type="region of interest" description="Disordered" evidence="4">
    <location>
        <begin position="1"/>
        <end position="25"/>
    </location>
</feature>
<accession>A0ABZ1HIX9</accession>
<reference evidence="6 7" key="1">
    <citation type="submission" date="2022-10" db="EMBL/GenBank/DDBJ databases">
        <title>The complete genomes of actinobacterial strains from the NBC collection.</title>
        <authorList>
            <person name="Joergensen T.S."/>
            <person name="Alvarez Arevalo M."/>
            <person name="Sterndorff E.B."/>
            <person name="Faurdal D."/>
            <person name="Vuksanovic O."/>
            <person name="Mourched A.-S."/>
            <person name="Charusanti P."/>
            <person name="Shaw S."/>
            <person name="Blin K."/>
            <person name="Weber T."/>
        </authorList>
    </citation>
    <scope>NUCLEOTIDE SEQUENCE [LARGE SCALE GENOMIC DNA]</scope>
    <source>
        <strain evidence="6 7">NBC 01752</strain>
    </source>
</reference>
<keyword evidence="3" id="KW-0804">Transcription</keyword>
<feature type="domain" description="HTH araC/xylS-type" evidence="5">
    <location>
        <begin position="184"/>
        <end position="285"/>
    </location>
</feature>
<dbReference type="PANTHER" id="PTHR46796:SF15">
    <property type="entry name" value="BLL1074 PROTEIN"/>
    <property type="match status" value="1"/>
</dbReference>
<evidence type="ECO:0000256" key="1">
    <source>
        <dbReference type="ARBA" id="ARBA00023015"/>
    </source>
</evidence>
<protein>
    <submittedName>
        <fullName evidence="6">AraC family transcriptional regulator</fullName>
    </submittedName>
</protein>
<dbReference type="PROSITE" id="PS01124">
    <property type="entry name" value="HTH_ARAC_FAMILY_2"/>
    <property type="match status" value="1"/>
</dbReference>
<dbReference type="Pfam" id="PF20240">
    <property type="entry name" value="DUF6597"/>
    <property type="match status" value="1"/>
</dbReference>